<evidence type="ECO:0000256" key="8">
    <source>
        <dbReference type="ARBA" id="ARBA00023049"/>
    </source>
</evidence>
<keyword evidence="1" id="KW-1003">Cell membrane</keyword>
<name>A0A2Z2MJJ4_9EURY</name>
<dbReference type="Gene3D" id="3.30.2010.10">
    <property type="entry name" value="Metalloproteases ('zincins'), catalytic domain"/>
    <property type="match status" value="1"/>
</dbReference>
<dbReference type="Pfam" id="PF01435">
    <property type="entry name" value="Peptidase_M48"/>
    <property type="match status" value="1"/>
</dbReference>
<keyword evidence="6 10" id="KW-0862">Zinc</keyword>
<dbReference type="GO" id="GO:0006508">
    <property type="term" value="P:proteolysis"/>
    <property type="evidence" value="ECO:0007669"/>
    <property type="project" value="UniProtKB-KW"/>
</dbReference>
<dbReference type="PANTHER" id="PTHR43221">
    <property type="entry name" value="PROTEASE HTPX"/>
    <property type="match status" value="1"/>
</dbReference>
<comment type="cofactor">
    <cofactor evidence="10">
        <name>Zn(2+)</name>
        <dbReference type="ChEBI" id="CHEBI:29105"/>
    </cofactor>
    <text evidence="10">Binds 1 zinc ion per subunit.</text>
</comment>
<dbReference type="GeneID" id="33316658"/>
<keyword evidence="7 11" id="KW-1133">Transmembrane helix</keyword>
<proteinExistence type="inferred from homology"/>
<dbReference type="GO" id="GO:0004222">
    <property type="term" value="F:metalloendopeptidase activity"/>
    <property type="evidence" value="ECO:0007669"/>
    <property type="project" value="InterPro"/>
</dbReference>
<accession>A0A2Z2MJJ4</accession>
<protein>
    <submittedName>
        <fullName evidence="13">Zinc metallopeptidase</fullName>
    </submittedName>
</protein>
<keyword evidence="14" id="KW-1185">Reference proteome</keyword>
<feature type="transmembrane region" description="Helical" evidence="11">
    <location>
        <begin position="12"/>
        <end position="39"/>
    </location>
</feature>
<evidence type="ECO:0000256" key="2">
    <source>
        <dbReference type="ARBA" id="ARBA00022670"/>
    </source>
</evidence>
<dbReference type="PANTHER" id="PTHR43221:SF2">
    <property type="entry name" value="PROTEASE HTPX HOMOLOG"/>
    <property type="match status" value="1"/>
</dbReference>
<evidence type="ECO:0000313" key="13">
    <source>
        <dbReference type="EMBL" id="ASJ07775.1"/>
    </source>
</evidence>
<evidence type="ECO:0000256" key="7">
    <source>
        <dbReference type="ARBA" id="ARBA00022989"/>
    </source>
</evidence>
<keyword evidence="9 11" id="KW-0472">Membrane</keyword>
<dbReference type="InterPro" id="IPR001915">
    <property type="entry name" value="Peptidase_M48"/>
</dbReference>
<evidence type="ECO:0000256" key="10">
    <source>
        <dbReference type="RuleBase" id="RU003983"/>
    </source>
</evidence>
<evidence type="ECO:0000313" key="14">
    <source>
        <dbReference type="Proteomes" id="UP000250125"/>
    </source>
</evidence>
<feature type="transmembrane region" description="Helical" evidence="11">
    <location>
        <begin position="136"/>
        <end position="165"/>
    </location>
</feature>
<dbReference type="KEGG" id="tsl:A3L11_00425"/>
<evidence type="ECO:0000256" key="5">
    <source>
        <dbReference type="ARBA" id="ARBA00022801"/>
    </source>
</evidence>
<evidence type="ECO:0000256" key="9">
    <source>
        <dbReference type="ARBA" id="ARBA00023136"/>
    </source>
</evidence>
<evidence type="ECO:0000256" key="1">
    <source>
        <dbReference type="ARBA" id="ARBA00022475"/>
    </source>
</evidence>
<sequence>MLFIIASLEVLLAVIALAELGLEISLAAFGAIVLLYLWVSTHDVKGRYTHLQRNEAPWLYDGIAEMARKAGLAMPKIYILDDYIPMAYSFRNTIVLSLGLFEVLDREEILAVAAHELGHIKNGDTKTFPVLAYGRYLMVLFTAVLIMLTRDMTVSVAALTLLGLYEVTRANFHKEREFQADETALRLLETPMSLKRALEELKYYEDLRVGVKSSALPSIEPTIDRNKKQKVQIIETHPSYDERILRILIEINGTNMFNNRVQ</sequence>
<dbReference type="RefSeq" id="WP_088855021.1">
    <property type="nucleotide sequence ID" value="NZ_CP015103.1"/>
</dbReference>
<comment type="similarity">
    <text evidence="10">Belongs to the peptidase M48 family.</text>
</comment>
<organism evidence="13 14">
    <name type="scientific">Thermococcus siculi</name>
    <dbReference type="NCBI Taxonomy" id="72803"/>
    <lineage>
        <taxon>Archaea</taxon>
        <taxon>Methanobacteriati</taxon>
        <taxon>Methanobacteriota</taxon>
        <taxon>Thermococci</taxon>
        <taxon>Thermococcales</taxon>
        <taxon>Thermococcaceae</taxon>
        <taxon>Thermococcus</taxon>
    </lineage>
</organism>
<dbReference type="GO" id="GO:0046872">
    <property type="term" value="F:metal ion binding"/>
    <property type="evidence" value="ECO:0007669"/>
    <property type="project" value="UniProtKB-KW"/>
</dbReference>
<evidence type="ECO:0000256" key="4">
    <source>
        <dbReference type="ARBA" id="ARBA00022723"/>
    </source>
</evidence>
<dbReference type="Proteomes" id="UP000250125">
    <property type="component" value="Chromosome"/>
</dbReference>
<evidence type="ECO:0000256" key="11">
    <source>
        <dbReference type="SAM" id="Phobius"/>
    </source>
</evidence>
<dbReference type="OrthoDB" id="28389at2157"/>
<keyword evidence="3 11" id="KW-0812">Transmembrane</keyword>
<dbReference type="AlphaFoldDB" id="A0A2Z2MJJ4"/>
<evidence type="ECO:0000256" key="6">
    <source>
        <dbReference type="ARBA" id="ARBA00022833"/>
    </source>
</evidence>
<keyword evidence="5 10" id="KW-0378">Hydrolase</keyword>
<gene>
    <name evidence="13" type="ORF">A3L11_00425</name>
</gene>
<dbReference type="EMBL" id="CP015103">
    <property type="protein sequence ID" value="ASJ07775.1"/>
    <property type="molecule type" value="Genomic_DNA"/>
</dbReference>
<evidence type="ECO:0000256" key="3">
    <source>
        <dbReference type="ARBA" id="ARBA00022692"/>
    </source>
</evidence>
<dbReference type="InterPro" id="IPR050083">
    <property type="entry name" value="HtpX_protease"/>
</dbReference>
<keyword evidence="4" id="KW-0479">Metal-binding</keyword>
<keyword evidence="8 10" id="KW-0482">Metalloprotease</keyword>
<feature type="domain" description="Peptidase M48" evidence="12">
    <location>
        <begin position="55"/>
        <end position="247"/>
    </location>
</feature>
<keyword evidence="2 10" id="KW-0645">Protease</keyword>
<reference evidence="13 14" key="1">
    <citation type="submission" date="2016-04" db="EMBL/GenBank/DDBJ databases">
        <title>Complete genome sequence of Thermococcus siculi type strain RG-20.</title>
        <authorList>
            <person name="Oger P.M."/>
        </authorList>
    </citation>
    <scope>NUCLEOTIDE SEQUENCE [LARGE SCALE GENOMIC DNA]</scope>
    <source>
        <strain evidence="13 14">RG-20</strain>
    </source>
</reference>
<evidence type="ECO:0000259" key="12">
    <source>
        <dbReference type="Pfam" id="PF01435"/>
    </source>
</evidence>